<organism evidence="6 7">
    <name type="scientific">Clostridium lapidicellarium</name>
    <dbReference type="NCBI Taxonomy" id="3240931"/>
    <lineage>
        <taxon>Bacteria</taxon>
        <taxon>Bacillati</taxon>
        <taxon>Bacillota</taxon>
        <taxon>Clostridia</taxon>
        <taxon>Eubacteriales</taxon>
        <taxon>Clostridiaceae</taxon>
        <taxon>Clostridium</taxon>
    </lineage>
</organism>
<dbReference type="EMBL" id="JBGFFE010000024">
    <property type="protein sequence ID" value="MEY8764586.1"/>
    <property type="molecule type" value="Genomic_DNA"/>
</dbReference>
<dbReference type="PROSITE" id="PS50977">
    <property type="entry name" value="HTH_TETR_2"/>
    <property type="match status" value="1"/>
</dbReference>
<protein>
    <submittedName>
        <fullName evidence="6">TetR/AcrR family transcriptional regulator</fullName>
    </submittedName>
</protein>
<dbReference type="InterPro" id="IPR001647">
    <property type="entry name" value="HTH_TetR"/>
</dbReference>
<dbReference type="PRINTS" id="PR00455">
    <property type="entry name" value="HTHTETR"/>
</dbReference>
<keyword evidence="2 4" id="KW-0238">DNA-binding</keyword>
<keyword evidence="3" id="KW-0804">Transcription</keyword>
<dbReference type="PANTHER" id="PTHR30055">
    <property type="entry name" value="HTH-TYPE TRANSCRIPTIONAL REGULATOR RUTR"/>
    <property type="match status" value="1"/>
</dbReference>
<evidence type="ECO:0000313" key="6">
    <source>
        <dbReference type="EMBL" id="MEY8764586.1"/>
    </source>
</evidence>
<dbReference type="Pfam" id="PF00440">
    <property type="entry name" value="TetR_N"/>
    <property type="match status" value="1"/>
</dbReference>
<dbReference type="Proteomes" id="UP001565220">
    <property type="component" value="Unassembled WGS sequence"/>
</dbReference>
<accession>A0ABV4E0A0</accession>
<gene>
    <name evidence="6" type="ORF">AB8S09_13260</name>
</gene>
<dbReference type="SUPFAM" id="SSF48498">
    <property type="entry name" value="Tetracyclin repressor-like, C-terminal domain"/>
    <property type="match status" value="1"/>
</dbReference>
<dbReference type="PANTHER" id="PTHR30055:SF148">
    <property type="entry name" value="TETR-FAMILY TRANSCRIPTIONAL REGULATOR"/>
    <property type="match status" value="1"/>
</dbReference>
<dbReference type="Gene3D" id="1.10.10.60">
    <property type="entry name" value="Homeodomain-like"/>
    <property type="match status" value="1"/>
</dbReference>
<evidence type="ECO:0000256" key="2">
    <source>
        <dbReference type="ARBA" id="ARBA00023125"/>
    </source>
</evidence>
<evidence type="ECO:0000313" key="7">
    <source>
        <dbReference type="Proteomes" id="UP001565220"/>
    </source>
</evidence>
<evidence type="ECO:0000256" key="4">
    <source>
        <dbReference type="PROSITE-ProRule" id="PRU00335"/>
    </source>
</evidence>
<keyword evidence="1" id="KW-0805">Transcription regulation</keyword>
<dbReference type="InterPro" id="IPR050109">
    <property type="entry name" value="HTH-type_TetR-like_transc_reg"/>
</dbReference>
<evidence type="ECO:0000259" key="5">
    <source>
        <dbReference type="PROSITE" id="PS50977"/>
    </source>
</evidence>
<dbReference type="Gene3D" id="1.10.357.10">
    <property type="entry name" value="Tetracycline Repressor, domain 2"/>
    <property type="match status" value="1"/>
</dbReference>
<keyword evidence="7" id="KW-1185">Reference proteome</keyword>
<name>A0ABV4E0A0_9CLOT</name>
<dbReference type="InterPro" id="IPR009057">
    <property type="entry name" value="Homeodomain-like_sf"/>
</dbReference>
<sequence>MDKRKKGTRRRGEVLEEAILHAAWEELSKTGYTHMTMEGISARAGTNKSVLYRRWANKSELVMAALRKYLPRITNEIPNTGSLRNDVYTYLHTRAEPSKTLGAETIRGLVMEPVVWHKIIASIPQIIERRSKNKLTAAITAILKNAELRGEICLKKLSPRIISLPLDLLQYELITKLEPISDKAIAEIVDDIFIPLVRAAQK</sequence>
<dbReference type="InterPro" id="IPR036271">
    <property type="entry name" value="Tet_transcr_reg_TetR-rel_C_sf"/>
</dbReference>
<proteinExistence type="predicted"/>
<evidence type="ECO:0000256" key="1">
    <source>
        <dbReference type="ARBA" id="ARBA00023015"/>
    </source>
</evidence>
<feature type="DNA-binding region" description="H-T-H motif" evidence="4">
    <location>
        <begin position="36"/>
        <end position="55"/>
    </location>
</feature>
<dbReference type="InterPro" id="IPR011075">
    <property type="entry name" value="TetR_C"/>
</dbReference>
<reference evidence="6 7" key="1">
    <citation type="submission" date="2024-08" db="EMBL/GenBank/DDBJ databases">
        <title>Clostridium lapicellarii sp. nov., and Clostridium renhuaiense sp. nov., two species isolated from the mud in a fermentation cellar used for producing sauce-flavour Chinese liquors.</title>
        <authorList>
            <person name="Yang F."/>
            <person name="Wang H."/>
            <person name="Chen L.Q."/>
            <person name="Zhou N."/>
            <person name="Lu J.J."/>
            <person name="Pu X.X."/>
            <person name="Wan B."/>
            <person name="Wang L."/>
            <person name="Liu S.J."/>
        </authorList>
    </citation>
    <scope>NUCLEOTIDE SEQUENCE [LARGE SCALE GENOMIC DNA]</scope>
    <source>
        <strain evidence="6 7">MT-113</strain>
    </source>
</reference>
<evidence type="ECO:0000256" key="3">
    <source>
        <dbReference type="ARBA" id="ARBA00023163"/>
    </source>
</evidence>
<dbReference type="RefSeq" id="WP_294183524.1">
    <property type="nucleotide sequence ID" value="NZ_JBGFFE010000024.1"/>
</dbReference>
<dbReference type="SUPFAM" id="SSF46689">
    <property type="entry name" value="Homeodomain-like"/>
    <property type="match status" value="1"/>
</dbReference>
<dbReference type="Pfam" id="PF16859">
    <property type="entry name" value="TetR_C_11"/>
    <property type="match status" value="1"/>
</dbReference>
<comment type="caution">
    <text evidence="6">The sequence shown here is derived from an EMBL/GenBank/DDBJ whole genome shotgun (WGS) entry which is preliminary data.</text>
</comment>
<feature type="domain" description="HTH tetR-type" evidence="5">
    <location>
        <begin position="13"/>
        <end position="73"/>
    </location>
</feature>